<keyword evidence="2" id="KW-1185">Reference proteome</keyword>
<comment type="caution">
    <text evidence="1">The sequence shown here is derived from an EMBL/GenBank/DDBJ whole genome shotgun (WGS) entry which is preliminary data.</text>
</comment>
<dbReference type="Proteomes" id="UP000176294">
    <property type="component" value="Unassembled WGS sequence"/>
</dbReference>
<dbReference type="AlphaFoldDB" id="A0A1G1SXQ9"/>
<dbReference type="EMBL" id="MDZB01000131">
    <property type="protein sequence ID" value="OGX83384.1"/>
    <property type="molecule type" value="Genomic_DNA"/>
</dbReference>
<name>A0A1G1SXQ9_9BACT</name>
<accession>A0A1G1SXQ9</accession>
<evidence type="ECO:0000313" key="2">
    <source>
        <dbReference type="Proteomes" id="UP000176294"/>
    </source>
</evidence>
<protein>
    <submittedName>
        <fullName evidence="1">Uncharacterized protein</fullName>
    </submittedName>
</protein>
<gene>
    <name evidence="1" type="ORF">BEN47_03585</name>
</gene>
<dbReference type="STRING" id="1908237.BEN47_03585"/>
<organism evidence="1 2">
    <name type="scientific">Hymenobacter lapidarius</name>
    <dbReference type="NCBI Taxonomy" id="1908237"/>
    <lineage>
        <taxon>Bacteria</taxon>
        <taxon>Pseudomonadati</taxon>
        <taxon>Bacteroidota</taxon>
        <taxon>Cytophagia</taxon>
        <taxon>Cytophagales</taxon>
        <taxon>Hymenobacteraceae</taxon>
        <taxon>Hymenobacter</taxon>
    </lineage>
</organism>
<evidence type="ECO:0000313" key="1">
    <source>
        <dbReference type="EMBL" id="OGX83384.1"/>
    </source>
</evidence>
<reference evidence="1 2" key="1">
    <citation type="submission" date="2016-08" db="EMBL/GenBank/DDBJ databases">
        <title>Hymenobacter coccineus sp. nov., Hymenobacter lapidarius sp. nov. and Hymenobacter glacialis sp. nov., isolated from Antarctic soil.</title>
        <authorList>
            <person name="Sedlacek I."/>
            <person name="Kralova S."/>
            <person name="Kyrova K."/>
            <person name="Maslanova I."/>
            <person name="Stankova E."/>
            <person name="Vrbovska V."/>
            <person name="Nemec M."/>
            <person name="Bartak M."/>
            <person name="Svec P."/>
            <person name="Busse H.-J."/>
            <person name="Pantucek R."/>
        </authorList>
    </citation>
    <scope>NUCLEOTIDE SEQUENCE [LARGE SCALE GENOMIC DNA]</scope>
    <source>
        <strain evidence="1 2">CCM 8643</strain>
    </source>
</reference>
<sequence length="82" mass="9304">MVLARAGAPSALVTIGMDEMSKQVAQDLRLKHQVRWGVIVSVYLFPARLGIKMRPDVLFRPYVENFSIFPLPSQNRSGNFRD</sequence>
<proteinExistence type="predicted"/>